<dbReference type="SUPFAM" id="SSF75005">
    <property type="entry name" value="Arabinanase/levansucrase/invertase"/>
    <property type="match status" value="1"/>
</dbReference>
<feature type="site" description="Important for catalytic activity, responsible for pKa modulation of the active site Glu and correct orientation of both the proton donor and substrate" evidence="6">
    <location>
        <position position="151"/>
    </location>
</feature>
<dbReference type="GO" id="GO:0004553">
    <property type="term" value="F:hydrolase activity, hydrolyzing O-glycosyl compounds"/>
    <property type="evidence" value="ECO:0007669"/>
    <property type="project" value="InterPro"/>
</dbReference>
<dbReference type="PROSITE" id="PS51257">
    <property type="entry name" value="PROKAR_LIPOPROTEIN"/>
    <property type="match status" value="1"/>
</dbReference>
<evidence type="ECO:0000313" key="10">
    <source>
        <dbReference type="Proteomes" id="UP000012589"/>
    </source>
</evidence>
<keyword evidence="4 7" id="KW-0326">Glycosidase</keyword>
<feature type="signal peptide" evidence="8">
    <location>
        <begin position="1"/>
        <end position="23"/>
    </location>
</feature>
<reference evidence="9 10" key="1">
    <citation type="journal article" date="2014" name="Genome Announc.">
        <title>Draft genome sequences of the altered schaedler flora, a defined bacterial community from gnotobiotic mice.</title>
        <authorList>
            <person name="Wannemuehler M.J."/>
            <person name="Overstreet A.M."/>
            <person name="Ward D.V."/>
            <person name="Phillips G.J."/>
        </authorList>
    </citation>
    <scope>NUCLEOTIDE SEQUENCE [LARGE SCALE GENOMIC DNA]</scope>
    <source>
        <strain evidence="9 10">ASF492</strain>
    </source>
</reference>
<dbReference type="CDD" id="cd18820">
    <property type="entry name" value="GH43_LbAraf43-like"/>
    <property type="match status" value="1"/>
</dbReference>
<evidence type="ECO:0000313" key="9">
    <source>
        <dbReference type="EMBL" id="EMZ24296.1"/>
    </source>
</evidence>
<name>N2A7U8_9FIRM</name>
<keyword evidence="3 7" id="KW-0378">Hydrolase</keyword>
<sequence length="459" mass="50719">MFRKIGLLGLALVLTAAVFTGCAKMEKQTMAEGISPVIDQEGADPYVMKQGEWYYYTKTAGDRIELFRSEKLTNIAAGESCVPYEPVSELESLWAPELFYLDHVWYVYFAAKVPGEQMHHMYVLSNGNEDPFTGSWECAPVAGMDDKFAIDGTVLELASGRYFIWSGWEGYENVRQDLYLAQMVSPTEVVEEKILLSLPEYDWEKQGEPLVNEGPEIIIKDRTINLVYSASGSWTDDYCLGLLTADVQADVRKAESWKKQETPVLRSGNGVWGPGHNSFTVSPDGSQTVIVYHAARWQGAGWSRSVRFGYADFDESGKLVTMEPDAAEKLLQPPAGEPAREVCPAEAFTLSDGVTLLEETGTVSGQAAVGLADTEECITARIDSAEQKKAVLHIYVKMMDFTDDQDRTGIQVEVNENVFIIPVYPADCFQPLAIPVELEKGGNEVVIRSEAGGSMFAVD</sequence>
<keyword evidence="10" id="KW-1185">Reference proteome</keyword>
<dbReference type="OrthoDB" id="273314at2"/>
<feature type="chain" id="PRO_5039113754" description="Alpha-N-arabinofuranosidase" evidence="8">
    <location>
        <begin position="24"/>
        <end position="459"/>
    </location>
</feature>
<evidence type="ECO:0000256" key="6">
    <source>
        <dbReference type="PIRSR" id="PIRSR606710-2"/>
    </source>
</evidence>
<dbReference type="PANTHER" id="PTHR43817:SF1">
    <property type="entry name" value="HYDROLASE, FAMILY 43, PUTATIVE (AFU_ORTHOLOGUE AFUA_3G01660)-RELATED"/>
    <property type="match status" value="1"/>
</dbReference>
<dbReference type="Gene3D" id="2.115.10.20">
    <property type="entry name" value="Glycosyl hydrolase domain, family 43"/>
    <property type="match status" value="1"/>
</dbReference>
<dbReference type="InterPro" id="IPR023296">
    <property type="entry name" value="Glyco_hydro_beta-prop_sf"/>
</dbReference>
<gene>
    <name evidence="9" type="ORF">C823_03253</name>
</gene>
<dbReference type="Pfam" id="PF04616">
    <property type="entry name" value="Glyco_hydro_43"/>
    <property type="match status" value="1"/>
</dbReference>
<feature type="active site" description="Proton donor" evidence="5">
    <location>
        <position position="213"/>
    </location>
</feature>
<evidence type="ECO:0000256" key="5">
    <source>
        <dbReference type="PIRSR" id="PIRSR606710-1"/>
    </source>
</evidence>
<accession>N2A7U8</accession>
<comment type="caution">
    <text evidence="9">The sequence shown here is derived from an EMBL/GenBank/DDBJ whole genome shotgun (WGS) entry which is preliminary data.</text>
</comment>
<proteinExistence type="inferred from homology"/>
<dbReference type="PATRIC" id="fig|1235802.3.peg.3439"/>
<comment type="similarity">
    <text evidence="1 7">Belongs to the glycosyl hydrolase 43 family.</text>
</comment>
<dbReference type="HOGENOM" id="CLU_009397_2_2_9"/>
<evidence type="ECO:0008006" key="11">
    <source>
        <dbReference type="Google" id="ProtNLM"/>
    </source>
</evidence>
<evidence type="ECO:0000256" key="3">
    <source>
        <dbReference type="ARBA" id="ARBA00022801"/>
    </source>
</evidence>
<dbReference type="InterPro" id="IPR006710">
    <property type="entry name" value="Glyco_hydro_43"/>
</dbReference>
<protein>
    <recommendedName>
        <fullName evidence="11">Alpha-N-arabinofuranosidase</fullName>
    </recommendedName>
</protein>
<evidence type="ECO:0000256" key="2">
    <source>
        <dbReference type="ARBA" id="ARBA00022729"/>
    </source>
</evidence>
<dbReference type="AlphaFoldDB" id="N2A7U8"/>
<evidence type="ECO:0000256" key="1">
    <source>
        <dbReference type="ARBA" id="ARBA00009865"/>
    </source>
</evidence>
<feature type="active site" description="Proton acceptor" evidence="5">
    <location>
        <position position="44"/>
    </location>
</feature>
<evidence type="ECO:0000256" key="8">
    <source>
        <dbReference type="SAM" id="SignalP"/>
    </source>
</evidence>
<dbReference type="GO" id="GO:0005975">
    <property type="term" value="P:carbohydrate metabolic process"/>
    <property type="evidence" value="ECO:0007669"/>
    <property type="project" value="InterPro"/>
</dbReference>
<dbReference type="PANTHER" id="PTHR43817">
    <property type="entry name" value="GLYCOSYL HYDROLASE"/>
    <property type="match status" value="1"/>
</dbReference>
<dbReference type="eggNOG" id="COG3940">
    <property type="taxonomic scope" value="Bacteria"/>
</dbReference>
<dbReference type="STRING" id="1235802.C823_03253"/>
<dbReference type="Proteomes" id="UP000012589">
    <property type="component" value="Unassembled WGS sequence"/>
</dbReference>
<evidence type="ECO:0000256" key="7">
    <source>
        <dbReference type="RuleBase" id="RU361187"/>
    </source>
</evidence>
<keyword evidence="2 8" id="KW-0732">Signal</keyword>
<organism evidence="9 10">
    <name type="scientific">Eubacterium plexicaudatum ASF492</name>
    <dbReference type="NCBI Taxonomy" id="1235802"/>
    <lineage>
        <taxon>Bacteria</taxon>
        <taxon>Bacillati</taxon>
        <taxon>Bacillota</taxon>
        <taxon>Clostridia</taxon>
        <taxon>Eubacteriales</taxon>
        <taxon>Eubacteriaceae</taxon>
        <taxon>Eubacterium</taxon>
    </lineage>
</organism>
<evidence type="ECO:0000256" key="4">
    <source>
        <dbReference type="ARBA" id="ARBA00023295"/>
    </source>
</evidence>
<dbReference type="EMBL" id="AQFT01000099">
    <property type="protein sequence ID" value="EMZ24296.1"/>
    <property type="molecule type" value="Genomic_DNA"/>
</dbReference>